<gene>
    <name evidence="3" type="primary">jg15543</name>
    <name evidence="3" type="ORF">PAEG_LOCUS17783</name>
</gene>
<feature type="compositionally biased region" description="Polar residues" evidence="2">
    <location>
        <begin position="244"/>
        <end position="262"/>
    </location>
</feature>
<proteinExistence type="predicted"/>
<accession>A0A8S4RSQ1</accession>
<dbReference type="InterPro" id="IPR038923">
    <property type="entry name" value="Centrobin"/>
</dbReference>
<dbReference type="PANTHER" id="PTHR34439:SF1">
    <property type="entry name" value="CENTROBIN"/>
    <property type="match status" value="1"/>
</dbReference>
<evidence type="ECO:0000256" key="1">
    <source>
        <dbReference type="SAM" id="Coils"/>
    </source>
</evidence>
<evidence type="ECO:0000313" key="4">
    <source>
        <dbReference type="Proteomes" id="UP000838756"/>
    </source>
</evidence>
<feature type="coiled-coil region" evidence="1">
    <location>
        <begin position="764"/>
        <end position="798"/>
    </location>
</feature>
<comment type="caution">
    <text evidence="3">The sequence shown here is derived from an EMBL/GenBank/DDBJ whole genome shotgun (WGS) entry which is preliminary data.</text>
</comment>
<name>A0A8S4RSQ1_9NEOP</name>
<dbReference type="GO" id="GO:0051299">
    <property type="term" value="P:centrosome separation"/>
    <property type="evidence" value="ECO:0007669"/>
    <property type="project" value="TreeGrafter"/>
</dbReference>
<feature type="region of interest" description="Disordered" evidence="2">
    <location>
        <begin position="1007"/>
        <end position="1056"/>
    </location>
</feature>
<dbReference type="Proteomes" id="UP000838756">
    <property type="component" value="Unassembled WGS sequence"/>
</dbReference>
<feature type="coiled-coil region" evidence="1">
    <location>
        <begin position="542"/>
        <end position="569"/>
    </location>
</feature>
<feature type="region of interest" description="Disordered" evidence="2">
    <location>
        <begin position="951"/>
        <end position="983"/>
    </location>
</feature>
<feature type="coiled-coil region" evidence="1">
    <location>
        <begin position="440"/>
        <end position="516"/>
    </location>
</feature>
<dbReference type="PANTHER" id="PTHR34439">
    <property type="entry name" value="CENTROBIN"/>
    <property type="match status" value="1"/>
</dbReference>
<feature type="region of interest" description="Disordered" evidence="2">
    <location>
        <begin position="244"/>
        <end position="270"/>
    </location>
</feature>
<dbReference type="OrthoDB" id="8190486at2759"/>
<dbReference type="GO" id="GO:1902410">
    <property type="term" value="P:mitotic cytokinetic process"/>
    <property type="evidence" value="ECO:0007669"/>
    <property type="project" value="TreeGrafter"/>
</dbReference>
<protein>
    <submittedName>
        <fullName evidence="3">Jg15543 protein</fullName>
    </submittedName>
</protein>
<keyword evidence="4" id="KW-1185">Reference proteome</keyword>
<sequence length="1056" mass="121909">MSDTDDTDVLLLIPPNFFLVNTSGSEDSFLESSRTVVRKPVSCTAQVLGKLVNHVHSLESRLETLELDTSEFSSIGSRKKQWDTDSFDSRSLDRKCFTFPRRRRRKIRRERSKDLSLTSLDTAREKDIHTSQLKYEYCKVERLNDSHSMDGDISSIVSTPSKKNDKLLLHEIDDFLTRVETYESPDSKNKEQHQLTTDNIIKATGDYICQNLEDKNQDEIQLPSGRIVSSSILDKYIYLVKTANQSPQSTTSTRNENESNYMPITKPDIKSPSIRKLNFSELKEPQDVQPTSTPKRNIPPSYLDTFKPSSNKIYERASKVLEHYKAQSRNTQSSMSDASELNLKRDEFTKKDEYNMKKDEYNMKKDEYNMKRDQYSMKKDEFMKQNEYTKRDEFKMPQMRPFISDRDGFKLDSVDTDLLSLSELWGERGDRGEKVDSIKLEEERLKREHCEAMIQQLQKKILEQQEKLAVAVKVDKAKDAAINKLREAWLRLTGSLDRAEERHRAALDKMVREVDNFKMVAGEAQKKTSHFETELYKALDLAHDYQDKCKHLTSEKKELQENLEKTIESKGEAIRFKDKEIEALKENYETVMRLNKQSTDCVKNLEDALEKEKLDHETTKCKTTELARKMESLSEERSLEMRERDVLKAKVNEERSRCSVLERQLGESQSHVCELMTKFESLDSEAKSLRKHLELQKAELKSHYQQQLEDAVLAKLQEFQRQLDLAERDMQAAARGREAAVVDNFNKQITRIEEQHKLEVNVLEEKQREEIKLYRLQLAQANEKISLLENKLETYRRRRGQIASQLHSVMESQWRQALLILTNGHAGLRTAPPSLDNTAPDSVATPVPPEACGKAGALSLPGEARARREPQFDNLSDHELQQYVKLHTNTQPTASSPAKTRAPISDVIRTWILTTVTGAFGLKSTNTQINVEPSRGPSPRRRHPRVDVSHLLPDVDEPWGSSHGELSRSPHSPRSNPSGGYRQVSIRKSNQKIILDCIITYHQLLTKPPRFDTDSPPDPRDSRPLDEEPTSDRPDKQDRRDKVRRSLHPGKPPWKS</sequence>
<reference evidence="3" key="1">
    <citation type="submission" date="2022-03" db="EMBL/GenBank/DDBJ databases">
        <authorList>
            <person name="Lindestad O."/>
        </authorList>
    </citation>
    <scope>NUCLEOTIDE SEQUENCE</scope>
</reference>
<evidence type="ECO:0000313" key="3">
    <source>
        <dbReference type="EMBL" id="CAH2241343.1"/>
    </source>
</evidence>
<feature type="compositionally biased region" description="Basic and acidic residues" evidence="2">
    <location>
        <begin position="1009"/>
        <end position="1041"/>
    </location>
</feature>
<dbReference type="AlphaFoldDB" id="A0A8S4RSQ1"/>
<dbReference type="GO" id="GO:1902017">
    <property type="term" value="P:regulation of cilium assembly"/>
    <property type="evidence" value="ECO:0007669"/>
    <property type="project" value="InterPro"/>
</dbReference>
<evidence type="ECO:0000256" key="2">
    <source>
        <dbReference type="SAM" id="MobiDB-lite"/>
    </source>
</evidence>
<dbReference type="EMBL" id="CAKXAJ010025576">
    <property type="protein sequence ID" value="CAH2241343.1"/>
    <property type="molecule type" value="Genomic_DNA"/>
</dbReference>
<organism evidence="3 4">
    <name type="scientific">Pararge aegeria aegeria</name>
    <dbReference type="NCBI Taxonomy" id="348720"/>
    <lineage>
        <taxon>Eukaryota</taxon>
        <taxon>Metazoa</taxon>
        <taxon>Ecdysozoa</taxon>
        <taxon>Arthropoda</taxon>
        <taxon>Hexapoda</taxon>
        <taxon>Insecta</taxon>
        <taxon>Pterygota</taxon>
        <taxon>Neoptera</taxon>
        <taxon>Endopterygota</taxon>
        <taxon>Lepidoptera</taxon>
        <taxon>Glossata</taxon>
        <taxon>Ditrysia</taxon>
        <taxon>Papilionoidea</taxon>
        <taxon>Nymphalidae</taxon>
        <taxon>Satyrinae</taxon>
        <taxon>Satyrini</taxon>
        <taxon>Parargina</taxon>
        <taxon>Pararge</taxon>
    </lineage>
</organism>
<dbReference type="GO" id="GO:0007099">
    <property type="term" value="P:centriole replication"/>
    <property type="evidence" value="ECO:0007669"/>
    <property type="project" value="InterPro"/>
</dbReference>
<keyword evidence="1" id="KW-0175">Coiled coil</keyword>
<dbReference type="GO" id="GO:0005814">
    <property type="term" value="C:centriole"/>
    <property type="evidence" value="ECO:0007669"/>
    <property type="project" value="TreeGrafter"/>
</dbReference>
<feature type="coiled-coil region" evidence="1">
    <location>
        <begin position="602"/>
        <end position="736"/>
    </location>
</feature>
<feature type="region of interest" description="Disordered" evidence="2">
    <location>
        <begin position="284"/>
        <end position="307"/>
    </location>
</feature>
<dbReference type="GO" id="GO:0005813">
    <property type="term" value="C:centrosome"/>
    <property type="evidence" value="ECO:0007669"/>
    <property type="project" value="TreeGrafter"/>
</dbReference>
<feature type="compositionally biased region" description="Low complexity" evidence="2">
    <location>
        <begin position="967"/>
        <end position="978"/>
    </location>
</feature>